<dbReference type="OrthoDB" id="428342at2759"/>
<feature type="repeat" description="TPR" evidence="3">
    <location>
        <begin position="22"/>
        <end position="55"/>
    </location>
</feature>
<evidence type="ECO:0000256" key="3">
    <source>
        <dbReference type="PROSITE-ProRule" id="PRU00339"/>
    </source>
</evidence>
<dbReference type="Pfam" id="PF07719">
    <property type="entry name" value="TPR_2"/>
    <property type="match status" value="1"/>
</dbReference>
<keyword evidence="5" id="KW-1185">Reference proteome</keyword>
<keyword evidence="1" id="KW-0677">Repeat</keyword>
<dbReference type="PROSITE" id="PS50005">
    <property type="entry name" value="TPR"/>
    <property type="match status" value="1"/>
</dbReference>
<dbReference type="InterPro" id="IPR013105">
    <property type="entry name" value="TPR_2"/>
</dbReference>
<dbReference type="InterPro" id="IPR019734">
    <property type="entry name" value="TPR_rpt"/>
</dbReference>
<protein>
    <submittedName>
        <fullName evidence="4">Tetratricopeptide repeat protein</fullName>
    </submittedName>
</protein>
<comment type="caution">
    <text evidence="4">The sequence shown here is derived from an EMBL/GenBank/DDBJ whole genome shotgun (WGS) entry which is preliminary data.</text>
</comment>
<name>A0A8H4B1L3_GIGMA</name>
<organism evidence="4 5">
    <name type="scientific">Gigaspora margarita</name>
    <dbReference type="NCBI Taxonomy" id="4874"/>
    <lineage>
        <taxon>Eukaryota</taxon>
        <taxon>Fungi</taxon>
        <taxon>Fungi incertae sedis</taxon>
        <taxon>Mucoromycota</taxon>
        <taxon>Glomeromycotina</taxon>
        <taxon>Glomeromycetes</taxon>
        <taxon>Diversisporales</taxon>
        <taxon>Gigasporaceae</taxon>
        <taxon>Gigaspora</taxon>
    </lineage>
</organism>
<dbReference type="EMBL" id="WTPW01000064">
    <property type="protein sequence ID" value="KAF0552599.1"/>
    <property type="molecule type" value="Genomic_DNA"/>
</dbReference>
<dbReference type="Gene3D" id="1.25.40.10">
    <property type="entry name" value="Tetratricopeptide repeat domain"/>
    <property type="match status" value="1"/>
</dbReference>
<dbReference type="SMART" id="SM00028">
    <property type="entry name" value="TPR"/>
    <property type="match status" value="1"/>
</dbReference>
<keyword evidence="2 3" id="KW-0802">TPR repeat</keyword>
<dbReference type="InterPro" id="IPR011990">
    <property type="entry name" value="TPR-like_helical_dom_sf"/>
</dbReference>
<accession>A0A8H4B1L3</accession>
<evidence type="ECO:0000313" key="4">
    <source>
        <dbReference type="EMBL" id="KAF0552599.1"/>
    </source>
</evidence>
<dbReference type="AlphaFoldDB" id="A0A8H4B1L3"/>
<proteinExistence type="predicted"/>
<reference evidence="4 5" key="1">
    <citation type="journal article" date="2019" name="Environ. Microbiol.">
        <title>At the nexus of three kingdoms: the genome of the mycorrhizal fungus Gigaspora margarita provides insights into plant, endobacterial and fungal interactions.</title>
        <authorList>
            <person name="Venice F."/>
            <person name="Ghignone S."/>
            <person name="Salvioli di Fossalunga A."/>
            <person name="Amselem J."/>
            <person name="Novero M."/>
            <person name="Xianan X."/>
            <person name="Sedzielewska Toro K."/>
            <person name="Morin E."/>
            <person name="Lipzen A."/>
            <person name="Grigoriev I.V."/>
            <person name="Henrissat B."/>
            <person name="Martin F.M."/>
            <person name="Bonfante P."/>
        </authorList>
    </citation>
    <scope>NUCLEOTIDE SEQUENCE [LARGE SCALE GENOMIC DNA]</scope>
    <source>
        <strain evidence="4 5">BEG34</strain>
    </source>
</reference>
<evidence type="ECO:0000313" key="5">
    <source>
        <dbReference type="Proteomes" id="UP000439903"/>
    </source>
</evidence>
<dbReference type="SUPFAM" id="SSF48452">
    <property type="entry name" value="TPR-like"/>
    <property type="match status" value="1"/>
</dbReference>
<sequence>MGEYNKALEDLARLLEIEPDNIIALKYRGEINYMMKRYNESIADLTKLLEIKPDDAWAMNAYKLVEKL</sequence>
<evidence type="ECO:0000256" key="1">
    <source>
        <dbReference type="ARBA" id="ARBA00022737"/>
    </source>
</evidence>
<gene>
    <name evidence="4" type="ORF">F8M41_021456</name>
</gene>
<dbReference type="Proteomes" id="UP000439903">
    <property type="component" value="Unassembled WGS sequence"/>
</dbReference>
<evidence type="ECO:0000256" key="2">
    <source>
        <dbReference type="ARBA" id="ARBA00022803"/>
    </source>
</evidence>